<evidence type="ECO:0000259" key="6">
    <source>
        <dbReference type="PROSITE" id="PS50931"/>
    </source>
</evidence>
<evidence type="ECO:0000313" key="7">
    <source>
        <dbReference type="EMBL" id="AII04089.1"/>
    </source>
</evidence>
<dbReference type="Gene3D" id="1.10.10.10">
    <property type="entry name" value="Winged helix-like DNA-binding domain superfamily/Winged helix DNA-binding domain"/>
    <property type="match status" value="1"/>
</dbReference>
<accession>A0A076EKY4</accession>
<dbReference type="Proteomes" id="UP000028488">
    <property type="component" value="Chromosome"/>
</dbReference>
<dbReference type="SUPFAM" id="SSF53850">
    <property type="entry name" value="Periplasmic binding protein-like II"/>
    <property type="match status" value="1"/>
</dbReference>
<dbReference type="PANTHER" id="PTHR30346">
    <property type="entry name" value="TRANSCRIPTIONAL DUAL REGULATOR HCAR-RELATED"/>
    <property type="match status" value="1"/>
</dbReference>
<dbReference type="InterPro" id="IPR000847">
    <property type="entry name" value="LysR_HTH_N"/>
</dbReference>
<dbReference type="SUPFAM" id="SSF46785">
    <property type="entry name" value="Winged helix' DNA-binding domain"/>
    <property type="match status" value="1"/>
</dbReference>
<dbReference type="FunFam" id="1.10.10.10:FF:000001">
    <property type="entry name" value="LysR family transcriptional regulator"/>
    <property type="match status" value="1"/>
</dbReference>
<comment type="similarity">
    <text evidence="1">Belongs to the LysR transcriptional regulatory family.</text>
</comment>
<dbReference type="InterPro" id="IPR036390">
    <property type="entry name" value="WH_DNA-bd_sf"/>
</dbReference>
<feature type="domain" description="HTH lysR-type" evidence="6">
    <location>
        <begin position="1"/>
        <end position="58"/>
    </location>
</feature>
<proteinExistence type="inferred from homology"/>
<dbReference type="PRINTS" id="PR00039">
    <property type="entry name" value="HTHLYSR"/>
</dbReference>
<sequence length="296" mass="32091">MELRDLEAFSAAARFGHFGQAAENRFMSQSALSRAIGRLEDELGVPLFDRVGRTVRLNRYGEIFRARVEEAFKALDTGWSEITDAVDPNRGIVTMAFIPSVGPILVPRLLREFRRTHANVRFQLSQGGAGSVVGMLQDGSVDLCLTAPDPQVPGVEWVPLWKEPMILAVPEDHRLATADTVQLADLAEVPVVTLKRGFGIRQITDELFEEVGVTPTIVFEAADVPTVRGLVAAGLGVAVLPPSPDTHQVGLPIEVPISDVDASRVVGVARVTSRYMPAAAHAFLEHVISMAETPRS</sequence>
<dbReference type="EMBL" id="CP008947">
    <property type="protein sequence ID" value="AII04089.1"/>
    <property type="molecule type" value="Genomic_DNA"/>
</dbReference>
<dbReference type="InterPro" id="IPR005119">
    <property type="entry name" value="LysR_subst-bd"/>
</dbReference>
<organism evidence="7 8">
    <name type="scientific">Rhodococcus opacus</name>
    <name type="common">Nocardia opaca</name>
    <dbReference type="NCBI Taxonomy" id="37919"/>
    <lineage>
        <taxon>Bacteria</taxon>
        <taxon>Bacillati</taxon>
        <taxon>Actinomycetota</taxon>
        <taxon>Actinomycetes</taxon>
        <taxon>Mycobacteriales</taxon>
        <taxon>Nocardiaceae</taxon>
        <taxon>Rhodococcus</taxon>
    </lineage>
</organism>
<dbReference type="GO" id="GO:0003677">
    <property type="term" value="F:DNA binding"/>
    <property type="evidence" value="ECO:0007669"/>
    <property type="project" value="UniProtKB-KW"/>
</dbReference>
<evidence type="ECO:0000256" key="1">
    <source>
        <dbReference type="ARBA" id="ARBA00009437"/>
    </source>
</evidence>
<dbReference type="RefSeq" id="WP_037227715.1">
    <property type="nucleotide sequence ID" value="NZ_CP008947.1"/>
</dbReference>
<dbReference type="CDD" id="cd08434">
    <property type="entry name" value="PBP2_GltC_like"/>
    <property type="match status" value="1"/>
</dbReference>
<dbReference type="Gene3D" id="3.40.190.290">
    <property type="match status" value="1"/>
</dbReference>
<dbReference type="PROSITE" id="PS50931">
    <property type="entry name" value="HTH_LYSR"/>
    <property type="match status" value="1"/>
</dbReference>
<evidence type="ECO:0000313" key="8">
    <source>
        <dbReference type="Proteomes" id="UP000028488"/>
    </source>
</evidence>
<dbReference type="GO" id="GO:0032993">
    <property type="term" value="C:protein-DNA complex"/>
    <property type="evidence" value="ECO:0007669"/>
    <property type="project" value="TreeGrafter"/>
</dbReference>
<gene>
    <name evidence="7" type="ORF">EP51_05535</name>
</gene>
<evidence type="ECO:0000256" key="2">
    <source>
        <dbReference type="ARBA" id="ARBA00023015"/>
    </source>
</evidence>
<evidence type="ECO:0000256" key="5">
    <source>
        <dbReference type="ARBA" id="ARBA00023163"/>
    </source>
</evidence>
<dbReference type="InterPro" id="IPR036388">
    <property type="entry name" value="WH-like_DNA-bd_sf"/>
</dbReference>
<dbReference type="Pfam" id="PF03466">
    <property type="entry name" value="LysR_substrate"/>
    <property type="match status" value="1"/>
</dbReference>
<dbReference type="Pfam" id="PF00126">
    <property type="entry name" value="HTH_1"/>
    <property type="match status" value="1"/>
</dbReference>
<keyword evidence="4" id="KW-0010">Activator</keyword>
<keyword evidence="5" id="KW-0804">Transcription</keyword>
<dbReference type="eggNOG" id="COG0583">
    <property type="taxonomic scope" value="Bacteria"/>
</dbReference>
<name>A0A076EKY4_RHOOP</name>
<reference evidence="7 8" key="1">
    <citation type="submission" date="2014-07" db="EMBL/GenBank/DDBJ databases">
        <title>Genome Sequence of Rhodococcus opacus Strain R7, a Biodegrader of Mono- and Polycyclic Aromatic Hydrocarbons.</title>
        <authorList>
            <person name="Di Gennaro P."/>
            <person name="Zampolli J."/>
            <person name="Presti I."/>
            <person name="Cappelletti M."/>
            <person name="D'Ursi P."/>
            <person name="Orro A."/>
            <person name="Mezzelani A."/>
            <person name="Milanesi L."/>
        </authorList>
    </citation>
    <scope>NUCLEOTIDE SEQUENCE [LARGE SCALE GENOMIC DNA]</scope>
    <source>
        <strain evidence="7 8">R7</strain>
    </source>
</reference>
<evidence type="ECO:0000256" key="4">
    <source>
        <dbReference type="ARBA" id="ARBA00023159"/>
    </source>
</evidence>
<protein>
    <recommendedName>
        <fullName evidence="6">HTH lysR-type domain-containing protein</fullName>
    </recommendedName>
</protein>
<dbReference type="PANTHER" id="PTHR30346:SF28">
    <property type="entry name" value="HTH-TYPE TRANSCRIPTIONAL REGULATOR CYNR"/>
    <property type="match status" value="1"/>
</dbReference>
<keyword evidence="2" id="KW-0805">Transcription regulation</keyword>
<evidence type="ECO:0000256" key="3">
    <source>
        <dbReference type="ARBA" id="ARBA00023125"/>
    </source>
</evidence>
<dbReference type="AlphaFoldDB" id="A0A076EKY4"/>
<dbReference type="GO" id="GO:0003700">
    <property type="term" value="F:DNA-binding transcription factor activity"/>
    <property type="evidence" value="ECO:0007669"/>
    <property type="project" value="InterPro"/>
</dbReference>
<keyword evidence="3" id="KW-0238">DNA-binding</keyword>